<dbReference type="Gene3D" id="1.20.1260.10">
    <property type="match status" value="1"/>
</dbReference>
<evidence type="ECO:0000259" key="3">
    <source>
        <dbReference type="PROSITE" id="PS50903"/>
    </source>
</evidence>
<reference evidence="5" key="1">
    <citation type="submission" date="2016-08" db="EMBL/GenBank/DDBJ databases">
        <authorList>
            <person name="Seilhamer J.J."/>
        </authorList>
    </citation>
    <scope>NUCLEOTIDE SEQUENCE</scope>
    <source>
        <strain evidence="5">86-1</strain>
    </source>
</reference>
<dbReference type="PANTHER" id="PTHR33746:SF4">
    <property type="entry name" value="RUBRERYTHRIN"/>
    <property type="match status" value="1"/>
</dbReference>
<dbReference type="PROSITE" id="PS50905">
    <property type="entry name" value="FERRITIN_LIKE"/>
    <property type="match status" value="1"/>
</dbReference>
<name>A0A212LA65_9BACT</name>
<dbReference type="InterPro" id="IPR009040">
    <property type="entry name" value="Ferritin-like_diiron"/>
</dbReference>
<evidence type="ECO:0000259" key="4">
    <source>
        <dbReference type="PROSITE" id="PS50905"/>
    </source>
</evidence>
<dbReference type="InterPro" id="IPR052753">
    <property type="entry name" value="Rbr2/Nigerythrin"/>
</dbReference>
<dbReference type="Pfam" id="PF02915">
    <property type="entry name" value="Rubrerythrin"/>
    <property type="match status" value="1"/>
</dbReference>
<dbReference type="InterPro" id="IPR024934">
    <property type="entry name" value="Rubredoxin-like_dom"/>
</dbReference>
<keyword evidence="1" id="KW-0813">Transport</keyword>
<keyword evidence="2" id="KW-0249">Electron transport</keyword>
<dbReference type="GO" id="GO:0005506">
    <property type="term" value="F:iron ion binding"/>
    <property type="evidence" value="ECO:0007669"/>
    <property type="project" value="InterPro"/>
</dbReference>
<sequence length="167" mass="18076">MSKTQENLMTAFAGESQANRKYLAFAQAADKEGMPQVAKLFRAAAAAETIHAHAHLRNAGKIGDTVANLKSAIEGETYEFTKMYPEMIKDAQEEGKTAIAKYFDFVNTVEEVHATLYKKALENPAGLPATDYYICKVCGYTHEGPCDACPVCGAGTAAFFNASECCK</sequence>
<dbReference type="SUPFAM" id="SSF57802">
    <property type="entry name" value="Rubredoxin-like"/>
    <property type="match status" value="1"/>
</dbReference>
<evidence type="ECO:0000256" key="1">
    <source>
        <dbReference type="ARBA" id="ARBA00022448"/>
    </source>
</evidence>
<protein>
    <submittedName>
        <fullName evidence="5">Rubrerythrin</fullName>
    </submittedName>
</protein>
<dbReference type="AlphaFoldDB" id="A0A212LA65"/>
<organism evidence="5">
    <name type="scientific">uncultured Desulfovibrio sp</name>
    <dbReference type="NCBI Taxonomy" id="167968"/>
    <lineage>
        <taxon>Bacteria</taxon>
        <taxon>Pseudomonadati</taxon>
        <taxon>Thermodesulfobacteriota</taxon>
        <taxon>Desulfovibrionia</taxon>
        <taxon>Desulfovibrionales</taxon>
        <taxon>Desulfovibrionaceae</taxon>
        <taxon>Desulfovibrio</taxon>
        <taxon>environmental samples</taxon>
    </lineage>
</organism>
<dbReference type="PROSITE" id="PS50903">
    <property type="entry name" value="RUBREDOXIN_LIKE"/>
    <property type="match status" value="1"/>
</dbReference>
<proteinExistence type="predicted"/>
<evidence type="ECO:0000313" key="5">
    <source>
        <dbReference type="EMBL" id="SCM74461.1"/>
    </source>
</evidence>
<dbReference type="Gene3D" id="2.20.28.10">
    <property type="match status" value="1"/>
</dbReference>
<dbReference type="EMBL" id="FMJC01000002">
    <property type="protein sequence ID" value="SCM74461.1"/>
    <property type="molecule type" value="Genomic_DNA"/>
</dbReference>
<dbReference type="SUPFAM" id="SSF47240">
    <property type="entry name" value="Ferritin-like"/>
    <property type="match status" value="1"/>
</dbReference>
<feature type="domain" description="Rubredoxin-like" evidence="3">
    <location>
        <begin position="130"/>
        <end position="162"/>
    </location>
</feature>
<evidence type="ECO:0000256" key="2">
    <source>
        <dbReference type="ARBA" id="ARBA00022982"/>
    </source>
</evidence>
<dbReference type="GO" id="GO:0016491">
    <property type="term" value="F:oxidoreductase activity"/>
    <property type="evidence" value="ECO:0007669"/>
    <property type="project" value="InterPro"/>
</dbReference>
<dbReference type="RefSeq" id="WP_179981171.1">
    <property type="nucleotide sequence ID" value="NZ_LT608333.1"/>
</dbReference>
<dbReference type="PANTHER" id="PTHR33746">
    <property type="entry name" value="RUBRERYTHRIN"/>
    <property type="match status" value="1"/>
</dbReference>
<feature type="domain" description="Ferritin-like diiron" evidence="4">
    <location>
        <begin position="1"/>
        <end position="128"/>
    </location>
</feature>
<gene>
    <name evidence="5" type="ORF">KL86DES1_21955</name>
</gene>
<accession>A0A212LA65</accession>
<dbReference type="InterPro" id="IPR003251">
    <property type="entry name" value="Rr_diiron-bd_dom"/>
</dbReference>
<dbReference type="InterPro" id="IPR009078">
    <property type="entry name" value="Ferritin-like_SF"/>
</dbReference>
<dbReference type="InterPro" id="IPR012347">
    <property type="entry name" value="Ferritin-like"/>
</dbReference>
<dbReference type="InterPro" id="IPR048574">
    <property type="entry name" value="RUBY_RBDX"/>
</dbReference>
<dbReference type="Pfam" id="PF21349">
    <property type="entry name" value="RUBY_RBDX"/>
    <property type="match status" value="1"/>
</dbReference>
<dbReference type="CDD" id="cd01041">
    <property type="entry name" value="Rubrerythrin"/>
    <property type="match status" value="1"/>
</dbReference>